<dbReference type="OrthoDB" id="9795513at2"/>
<dbReference type="InterPro" id="IPR011051">
    <property type="entry name" value="RmlC_Cupin_sf"/>
</dbReference>
<feature type="domain" description="Sugar 3,4-ketoisomerase QdtA cupin" evidence="1">
    <location>
        <begin position="4"/>
        <end position="126"/>
    </location>
</feature>
<protein>
    <submittedName>
        <fullName evidence="2">WxcM-like, C-terminal</fullName>
    </submittedName>
</protein>
<evidence type="ECO:0000313" key="2">
    <source>
        <dbReference type="EMBL" id="STO31153.1"/>
    </source>
</evidence>
<dbReference type="SUPFAM" id="SSF51182">
    <property type="entry name" value="RmlC-like cupins"/>
    <property type="match status" value="1"/>
</dbReference>
<dbReference type="InterPro" id="IPR008894">
    <property type="entry name" value="QdtA_cupin_dom"/>
</dbReference>
<gene>
    <name evidence="2" type="ORF">NCTC10723_00593</name>
</gene>
<dbReference type="EMBL" id="UGGU01000003">
    <property type="protein sequence ID" value="STO31153.1"/>
    <property type="molecule type" value="Genomic_DNA"/>
</dbReference>
<reference evidence="2 3" key="1">
    <citation type="submission" date="2018-06" db="EMBL/GenBank/DDBJ databases">
        <authorList>
            <consortium name="Pathogen Informatics"/>
            <person name="Doyle S."/>
        </authorList>
    </citation>
    <scope>NUCLEOTIDE SEQUENCE [LARGE SCALE GENOMIC DNA]</scope>
    <source>
        <strain evidence="2 3">NCTC10723</strain>
    </source>
</reference>
<dbReference type="InterPro" id="IPR014710">
    <property type="entry name" value="RmlC-like_jellyroll"/>
</dbReference>
<keyword evidence="3" id="KW-1185">Reference proteome</keyword>
<dbReference type="CDD" id="cd20292">
    <property type="entry name" value="cupin_QdtA-like"/>
    <property type="match status" value="1"/>
</dbReference>
<evidence type="ECO:0000313" key="3">
    <source>
        <dbReference type="Proteomes" id="UP000255328"/>
    </source>
</evidence>
<dbReference type="Gene3D" id="2.60.120.10">
    <property type="entry name" value="Jelly Rolls"/>
    <property type="match status" value="1"/>
</dbReference>
<evidence type="ECO:0000259" key="1">
    <source>
        <dbReference type="Pfam" id="PF05523"/>
    </source>
</evidence>
<accession>A0A377GWD6</accession>
<organism evidence="2 3">
    <name type="scientific">Fusobacterium necrogenes</name>
    <dbReference type="NCBI Taxonomy" id="858"/>
    <lineage>
        <taxon>Bacteria</taxon>
        <taxon>Fusobacteriati</taxon>
        <taxon>Fusobacteriota</taxon>
        <taxon>Fusobacteriia</taxon>
        <taxon>Fusobacteriales</taxon>
        <taxon>Fusobacteriaceae</taxon>
        <taxon>Fusobacterium</taxon>
    </lineage>
</organism>
<proteinExistence type="predicted"/>
<dbReference type="Pfam" id="PF05523">
    <property type="entry name" value="FdtA"/>
    <property type="match status" value="1"/>
</dbReference>
<dbReference type="AlphaFoldDB" id="A0A377GWD6"/>
<name>A0A377GWD6_9FUSO</name>
<sequence length="128" mass="15238">MKEKYKLINFDEFGDENGKLVAIENNKNIPFDIRRIFYIYGTKNGVVRGQHANRISRFILICLMGSCEVKVYDMKEKIEENFKLDSATKGLYLDRMIWKDMYNFSEDCVLLVLSDSEYIKDEYIYEKN</sequence>
<dbReference type="RefSeq" id="WP_115269201.1">
    <property type="nucleotide sequence ID" value="NZ_UGGU01000003.1"/>
</dbReference>
<dbReference type="Proteomes" id="UP000255328">
    <property type="component" value="Unassembled WGS sequence"/>
</dbReference>